<evidence type="ECO:0000313" key="5">
    <source>
        <dbReference type="Proteomes" id="UP000746751"/>
    </source>
</evidence>
<dbReference type="PANTHER" id="PTHR30536">
    <property type="entry name" value="ALTRONATE/GALACTARATE DEHYDRATASE"/>
    <property type="match status" value="1"/>
</dbReference>
<dbReference type="InterPro" id="IPR013974">
    <property type="entry name" value="SAF"/>
</dbReference>
<dbReference type="InterPro" id="IPR052172">
    <property type="entry name" value="UxaA_altronate/galactarate_dh"/>
</dbReference>
<dbReference type="Pfam" id="PF08666">
    <property type="entry name" value="SAF"/>
    <property type="match status" value="1"/>
</dbReference>
<evidence type="ECO:0000313" key="4">
    <source>
        <dbReference type="EMBL" id="HJG30877.1"/>
    </source>
</evidence>
<dbReference type="EMBL" id="DYVF01000040">
    <property type="protein sequence ID" value="HJG30877.1"/>
    <property type="molecule type" value="Genomic_DNA"/>
</dbReference>
<evidence type="ECO:0000256" key="1">
    <source>
        <dbReference type="ARBA" id="ARBA00010986"/>
    </source>
</evidence>
<reference evidence="4" key="2">
    <citation type="submission" date="2021-09" db="EMBL/GenBank/DDBJ databases">
        <authorList>
            <person name="Gilroy R."/>
        </authorList>
    </citation>
    <scope>NUCLEOTIDE SEQUENCE</scope>
    <source>
        <strain evidence="4">ChiGjej2B2-7701</strain>
    </source>
</reference>
<evidence type="ECO:0000259" key="3">
    <source>
        <dbReference type="SMART" id="SM00858"/>
    </source>
</evidence>
<dbReference type="GO" id="GO:0019698">
    <property type="term" value="P:D-galacturonate catabolic process"/>
    <property type="evidence" value="ECO:0007669"/>
    <property type="project" value="TreeGrafter"/>
</dbReference>
<dbReference type="Pfam" id="PF20629">
    <property type="entry name" value="GD_AH_C"/>
    <property type="match status" value="1"/>
</dbReference>
<sequence length="502" mass="53115">MRNSVAIDARDNVVVAIYPLSSGETAVFSLPDGSEGAVTAVQDIPLFHKVARCDIAKGQTVVKYGEYIGVATSDIKAGEHVHVHNCASSDELKDADAARQDTSRVAERHVEAGPTRTFWGYRRSDGRVGIRNHVLILPTSICASDTTERIARAVDGCVTFHNQNGCSQVARDQQMTIDTMAGLAANPNIASVLAVSLGCEGCQNGLVVEAIRERADKPVRTLVIQQVGGSIKAVEEGTRIARELADEASLERRVECPVSELIFGTNCGGSDTSSGLGANPLIGEVSDWMVAQGATSVLCETPELFGGEHILARRGKTPEVAEQTLKIVSDYEKYVQMFGAEMREGNPSPGNIAGGLTTLEEKSLGCIHKGGHSDISAVYPYAAPLKAGEGLVIMDTPGNDASSVGGIIAGGCQLVVFSTGLGTPTGNAVAPVLRLTANRNTAQTMADNIDFDASATIYGPESMIELRDRLIDQIIDVCNGRPTRAEALGYTETALPHLCNYM</sequence>
<dbReference type="AlphaFoldDB" id="A0A921IRY5"/>
<dbReference type="PANTHER" id="PTHR30536:SF5">
    <property type="entry name" value="ALTRONATE DEHYDRATASE"/>
    <property type="match status" value="1"/>
</dbReference>
<accession>A0A921IRY5</accession>
<name>A0A921IRY5_9ACTN</name>
<dbReference type="InterPro" id="IPR048332">
    <property type="entry name" value="GD_AH_C"/>
</dbReference>
<proteinExistence type="inferred from homology"/>
<protein>
    <submittedName>
        <fullName evidence="4">Altronate dehydratase family protein</fullName>
    </submittedName>
</protein>
<dbReference type="InterPro" id="IPR044144">
    <property type="entry name" value="SAF_UxaA/GarD"/>
</dbReference>
<evidence type="ECO:0000256" key="2">
    <source>
        <dbReference type="ARBA" id="ARBA00023239"/>
    </source>
</evidence>
<dbReference type="InterPro" id="IPR007392">
    <property type="entry name" value="GD_AH_second"/>
</dbReference>
<organism evidence="4 5">
    <name type="scientific">Collinsella ihumii</name>
    <dbReference type="NCBI Taxonomy" id="1720204"/>
    <lineage>
        <taxon>Bacteria</taxon>
        <taxon>Bacillati</taxon>
        <taxon>Actinomycetota</taxon>
        <taxon>Coriobacteriia</taxon>
        <taxon>Coriobacteriales</taxon>
        <taxon>Coriobacteriaceae</taxon>
        <taxon>Collinsella</taxon>
    </lineage>
</organism>
<dbReference type="SMART" id="SM00858">
    <property type="entry name" value="SAF"/>
    <property type="match status" value="1"/>
</dbReference>
<dbReference type="GO" id="GO:0016829">
    <property type="term" value="F:lyase activity"/>
    <property type="evidence" value="ECO:0007669"/>
    <property type="project" value="UniProtKB-KW"/>
</dbReference>
<comment type="similarity">
    <text evidence="1">Belongs to the UxaA family.</text>
</comment>
<dbReference type="Pfam" id="PF04295">
    <property type="entry name" value="GD_AH_second"/>
    <property type="match status" value="1"/>
</dbReference>
<keyword evidence="2" id="KW-0456">Lyase</keyword>
<dbReference type="Proteomes" id="UP000746751">
    <property type="component" value="Unassembled WGS sequence"/>
</dbReference>
<dbReference type="CDD" id="cd11613">
    <property type="entry name" value="SAF_AH_GD"/>
    <property type="match status" value="1"/>
</dbReference>
<comment type="caution">
    <text evidence="4">The sequence shown here is derived from an EMBL/GenBank/DDBJ whole genome shotgun (WGS) entry which is preliminary data.</text>
</comment>
<feature type="domain" description="SAF" evidence="3">
    <location>
        <begin position="11"/>
        <end position="87"/>
    </location>
</feature>
<gene>
    <name evidence="4" type="ORF">K8U80_05720</name>
</gene>
<reference evidence="4" key="1">
    <citation type="journal article" date="2021" name="PeerJ">
        <title>Extensive microbial diversity within the chicken gut microbiome revealed by metagenomics and culture.</title>
        <authorList>
            <person name="Gilroy R."/>
            <person name="Ravi A."/>
            <person name="Getino M."/>
            <person name="Pursley I."/>
            <person name="Horton D.L."/>
            <person name="Alikhan N.F."/>
            <person name="Baker D."/>
            <person name="Gharbi K."/>
            <person name="Hall N."/>
            <person name="Watson M."/>
            <person name="Adriaenssens E.M."/>
            <person name="Foster-Nyarko E."/>
            <person name="Jarju S."/>
            <person name="Secka A."/>
            <person name="Antonio M."/>
            <person name="Oren A."/>
            <person name="Chaudhuri R.R."/>
            <person name="La Ragione R."/>
            <person name="Hildebrand F."/>
            <person name="Pallen M.J."/>
        </authorList>
    </citation>
    <scope>NUCLEOTIDE SEQUENCE</scope>
    <source>
        <strain evidence="4">ChiGjej2B2-7701</strain>
    </source>
</reference>
<dbReference type="Gene3D" id="2.30.130.110">
    <property type="match status" value="1"/>
</dbReference>